<dbReference type="Pfam" id="PF13551">
    <property type="entry name" value="HTH_29"/>
    <property type="match status" value="1"/>
</dbReference>
<dbReference type="InterPro" id="IPR009057">
    <property type="entry name" value="Homeodomain-like_sf"/>
</dbReference>
<evidence type="ECO:0000259" key="2">
    <source>
        <dbReference type="Pfam" id="PF13592"/>
    </source>
</evidence>
<evidence type="ECO:0000256" key="1">
    <source>
        <dbReference type="SAM" id="MobiDB-lite"/>
    </source>
</evidence>
<dbReference type="SUPFAM" id="SSF46689">
    <property type="entry name" value="Homeodomain-like"/>
    <property type="match status" value="1"/>
</dbReference>
<feature type="compositionally biased region" description="Low complexity" evidence="1">
    <location>
        <begin position="167"/>
        <end position="181"/>
    </location>
</feature>
<sequence>MPIPLRADFDAAGLRSAARRTRDAAQARRLLALAAVYDGATRSEAARIGGVTLQIVRDWVVRFNAEGPAGLVDRKAPGQPSRLNDAHRTALAAMLESGPTPAIHGVVRWRLIDLCQWLWEEFQVSVAKQTLSRELRALGWRKLSARPRHHAQAEGAVALFERPSPPSWRRSPARRASIPAL</sequence>
<comment type="caution">
    <text evidence="3">The sequence shown here is derived from an EMBL/GenBank/DDBJ whole genome shotgun (WGS) entry which is preliminary data.</text>
</comment>
<name>A0A840Y6E6_9PROT</name>
<evidence type="ECO:0000313" key="4">
    <source>
        <dbReference type="Proteomes" id="UP000580654"/>
    </source>
</evidence>
<dbReference type="Pfam" id="PF13592">
    <property type="entry name" value="HTH_33"/>
    <property type="match status" value="1"/>
</dbReference>
<reference evidence="3 4" key="1">
    <citation type="submission" date="2020-08" db="EMBL/GenBank/DDBJ databases">
        <title>Genomic Encyclopedia of Type Strains, Phase IV (KMG-IV): sequencing the most valuable type-strain genomes for metagenomic binning, comparative biology and taxonomic classification.</title>
        <authorList>
            <person name="Goeker M."/>
        </authorList>
    </citation>
    <scope>NUCLEOTIDE SEQUENCE [LARGE SCALE GENOMIC DNA]</scope>
    <source>
        <strain evidence="3 4">DSM 25622</strain>
    </source>
</reference>
<dbReference type="Proteomes" id="UP000580654">
    <property type="component" value="Unassembled WGS sequence"/>
</dbReference>
<dbReference type="EMBL" id="JACIJD010000037">
    <property type="protein sequence ID" value="MBB5696305.1"/>
    <property type="molecule type" value="Genomic_DNA"/>
</dbReference>
<keyword evidence="4" id="KW-1185">Reference proteome</keyword>
<gene>
    <name evidence="3" type="ORF">FHS87_004376</name>
</gene>
<organism evidence="3 4">
    <name type="scientific">Muricoccus pecuniae</name>
    <dbReference type="NCBI Taxonomy" id="693023"/>
    <lineage>
        <taxon>Bacteria</taxon>
        <taxon>Pseudomonadati</taxon>
        <taxon>Pseudomonadota</taxon>
        <taxon>Alphaproteobacteria</taxon>
        <taxon>Acetobacterales</taxon>
        <taxon>Roseomonadaceae</taxon>
        <taxon>Muricoccus</taxon>
    </lineage>
</organism>
<feature type="region of interest" description="Disordered" evidence="1">
    <location>
        <begin position="162"/>
        <end position="181"/>
    </location>
</feature>
<proteinExistence type="predicted"/>
<feature type="domain" description="Winged helix-turn helix" evidence="2">
    <location>
        <begin position="106"/>
        <end position="162"/>
    </location>
</feature>
<accession>A0A840Y6E6</accession>
<protein>
    <submittedName>
        <fullName evidence="3">Transposase</fullName>
    </submittedName>
</protein>
<dbReference type="AlphaFoldDB" id="A0A840Y6E6"/>
<evidence type="ECO:0000313" key="3">
    <source>
        <dbReference type="EMBL" id="MBB5696305.1"/>
    </source>
</evidence>
<dbReference type="InterPro" id="IPR025959">
    <property type="entry name" value="Winged_HTH_dom"/>
</dbReference>